<evidence type="ECO:0000256" key="2">
    <source>
        <dbReference type="ARBA" id="ARBA00022723"/>
    </source>
</evidence>
<dbReference type="InterPro" id="IPR001279">
    <property type="entry name" value="Metallo-B-lactamas"/>
</dbReference>
<accession>A0ABR1LIW0</accession>
<keyword evidence="3" id="KW-0378">Hydrolase</keyword>
<reference evidence="7 8" key="1">
    <citation type="submission" date="2024-04" db="EMBL/GenBank/DDBJ databases">
        <title>Phyllosticta paracitricarpa is synonymous to the EU quarantine fungus P. citricarpa based on phylogenomic analyses.</title>
        <authorList>
            <consortium name="Lawrence Berkeley National Laboratory"/>
            <person name="Van ingen-buijs V.A."/>
            <person name="Van westerhoven A.C."/>
            <person name="Haridas S."/>
            <person name="Skiadas P."/>
            <person name="Martin F."/>
            <person name="Groenewald J.Z."/>
            <person name="Crous P.W."/>
            <person name="Seidl M.F."/>
        </authorList>
    </citation>
    <scope>NUCLEOTIDE SEQUENCE [LARGE SCALE GENOMIC DNA]</scope>
    <source>
        <strain evidence="7 8">CPC 17464</strain>
    </source>
</reference>
<dbReference type="SMART" id="SM00849">
    <property type="entry name" value="Lactamase_B"/>
    <property type="match status" value="1"/>
</dbReference>
<organism evidence="7 8">
    <name type="scientific">Phyllosticta citribraziliensis</name>
    <dbReference type="NCBI Taxonomy" id="989973"/>
    <lineage>
        <taxon>Eukaryota</taxon>
        <taxon>Fungi</taxon>
        <taxon>Dikarya</taxon>
        <taxon>Ascomycota</taxon>
        <taxon>Pezizomycotina</taxon>
        <taxon>Dothideomycetes</taxon>
        <taxon>Dothideomycetes incertae sedis</taxon>
        <taxon>Botryosphaeriales</taxon>
        <taxon>Phyllostictaceae</taxon>
        <taxon>Phyllosticta</taxon>
    </lineage>
</organism>
<dbReference type="CDD" id="cd07730">
    <property type="entry name" value="metallo-hydrolase-like_MBL-fold"/>
    <property type="match status" value="1"/>
</dbReference>
<sequence>MAQSGIKSETLPPLDIPLSSTAVEISIIDTTTDIVCPAAQFVSPVLQGHEAINMPTWAFYIKHPSGKEILFDLGARKDWWTTTPSALGAIKKSMLGIKVQKGIDEILTEGGVDVNCISSLIISHWHWDHIGDPSRFPSNAELVVGPGFKETLMPGYPANPDAHLLDSMFSGRAVREVLFDPTTTIGGLEAHDFFGDGSFYILNTPGHATGHISALARTTTAGDHSFVFLGGDICHFSGVFRPTSSKPLPDTIPASLSLPLNRNGLQMPCPCSFFTACHPQHKPSSSSSFLANTKTKGTTANGPPTPPLDADIDAVGSAHNTPFYTIPQAGDAWYADPPTAQHSVDLLQRFDADPRVLVAIAHDESLRGVVPWFPDGSLNGWKDCGWKDHVRWGFLGTLPRDGRAVDEPLVIGLVGDRGEKVERGVRVEVGGRVW</sequence>
<protein>
    <submittedName>
        <fullName evidence="7">Beta-lactamase-like protein</fullName>
    </submittedName>
</protein>
<feature type="compositionally biased region" description="Polar residues" evidence="5">
    <location>
        <begin position="285"/>
        <end position="302"/>
    </location>
</feature>
<keyword evidence="2" id="KW-0479">Metal-binding</keyword>
<feature type="domain" description="Metallo-beta-lactamase" evidence="6">
    <location>
        <begin position="55"/>
        <end position="278"/>
    </location>
</feature>
<name>A0ABR1LIW0_9PEZI</name>
<dbReference type="InterPro" id="IPR051013">
    <property type="entry name" value="MBL_superfamily_lactonases"/>
</dbReference>
<dbReference type="PANTHER" id="PTHR42978">
    <property type="entry name" value="QUORUM-QUENCHING LACTONASE YTNP-RELATED-RELATED"/>
    <property type="match status" value="1"/>
</dbReference>
<dbReference type="GeneID" id="92029166"/>
<dbReference type="InterPro" id="IPR036866">
    <property type="entry name" value="RibonucZ/Hydroxyglut_hydro"/>
</dbReference>
<gene>
    <name evidence="7" type="ORF">J3D65DRAFT_442163</name>
</gene>
<evidence type="ECO:0000256" key="5">
    <source>
        <dbReference type="SAM" id="MobiDB-lite"/>
    </source>
</evidence>
<dbReference type="RefSeq" id="XP_066653860.1">
    <property type="nucleotide sequence ID" value="XM_066796260.1"/>
</dbReference>
<keyword evidence="8" id="KW-1185">Reference proteome</keyword>
<evidence type="ECO:0000256" key="4">
    <source>
        <dbReference type="ARBA" id="ARBA00022833"/>
    </source>
</evidence>
<evidence type="ECO:0000256" key="3">
    <source>
        <dbReference type="ARBA" id="ARBA00022801"/>
    </source>
</evidence>
<dbReference type="PANTHER" id="PTHR42978:SF5">
    <property type="entry name" value="METALLO-BETA-LACTAMASE DOMAIN-CONTAINING PROTEIN"/>
    <property type="match status" value="1"/>
</dbReference>
<comment type="caution">
    <text evidence="7">The sequence shown here is derived from an EMBL/GenBank/DDBJ whole genome shotgun (WGS) entry which is preliminary data.</text>
</comment>
<evidence type="ECO:0000313" key="8">
    <source>
        <dbReference type="Proteomes" id="UP001360953"/>
    </source>
</evidence>
<feature type="region of interest" description="Disordered" evidence="5">
    <location>
        <begin position="285"/>
        <end position="308"/>
    </location>
</feature>
<comment type="similarity">
    <text evidence="1">Belongs to the metallo-beta-lactamase superfamily.</text>
</comment>
<dbReference type="EMBL" id="JBBPEH010000008">
    <property type="protein sequence ID" value="KAK7535135.1"/>
    <property type="molecule type" value="Genomic_DNA"/>
</dbReference>
<proteinExistence type="inferred from homology"/>
<evidence type="ECO:0000259" key="6">
    <source>
        <dbReference type="SMART" id="SM00849"/>
    </source>
</evidence>
<dbReference type="Gene3D" id="3.60.15.10">
    <property type="entry name" value="Ribonuclease Z/Hydroxyacylglutathione hydrolase-like"/>
    <property type="match status" value="1"/>
</dbReference>
<dbReference type="Proteomes" id="UP001360953">
    <property type="component" value="Unassembled WGS sequence"/>
</dbReference>
<evidence type="ECO:0000256" key="1">
    <source>
        <dbReference type="ARBA" id="ARBA00007749"/>
    </source>
</evidence>
<keyword evidence="4" id="KW-0862">Zinc</keyword>
<evidence type="ECO:0000313" key="7">
    <source>
        <dbReference type="EMBL" id="KAK7535135.1"/>
    </source>
</evidence>
<dbReference type="SUPFAM" id="SSF56281">
    <property type="entry name" value="Metallo-hydrolase/oxidoreductase"/>
    <property type="match status" value="1"/>
</dbReference>